<sequence length="303" mass="34050">MNVLLVAPMEPPRRVEIENSLESMQAVAAESEAQGTDAAGIAYNSGDRFRLYKRPGPARKCSFRIPDDARVVMGHSRMTTQGKAKYNRNNHPFAGKVPGTRFALAHNGVLYNDHILRAEKHLPHTGIQTDSYVAVQLIGQQRALTPDSLKYMAESVEGSFVFTVLDDKDTLTFVKGDNPLCLLYFPGLDLYVYASTVEILRKALSRTWLGGMFSTEMVVDGGEILTIRADGSRRTDRFRQQESWLFYGRYYPTVRRSTQSRYLRTLKSVASAFGYSPAHIDAMLEEGWTTDEIEEALYETGVL</sequence>
<dbReference type="SUPFAM" id="SSF56235">
    <property type="entry name" value="N-terminal nucleophile aminohydrolases (Ntn hydrolases)"/>
    <property type="match status" value="1"/>
</dbReference>
<evidence type="ECO:0000259" key="1">
    <source>
        <dbReference type="PROSITE" id="PS51278"/>
    </source>
</evidence>
<evidence type="ECO:0000313" key="3">
    <source>
        <dbReference type="Proteomes" id="UP001464378"/>
    </source>
</evidence>
<dbReference type="PANTHER" id="PTHR42824">
    <property type="entry name" value="GLUTAMINE AMIDOTRANSFERASE"/>
    <property type="match status" value="1"/>
</dbReference>
<evidence type="ECO:0000313" key="2">
    <source>
        <dbReference type="EMBL" id="MEQ2444847.1"/>
    </source>
</evidence>
<organism evidence="2 3">
    <name type="scientific">Pseudoflavonifractor intestinihominis</name>
    <dbReference type="NCBI Taxonomy" id="3133171"/>
    <lineage>
        <taxon>Bacteria</taxon>
        <taxon>Bacillati</taxon>
        <taxon>Bacillota</taxon>
        <taxon>Clostridia</taxon>
        <taxon>Eubacteriales</taxon>
        <taxon>Oscillospiraceae</taxon>
        <taxon>Pseudoflavonifractor</taxon>
    </lineage>
</organism>
<keyword evidence="3" id="KW-1185">Reference proteome</keyword>
<dbReference type="Gene3D" id="3.60.20.10">
    <property type="entry name" value="Glutamine Phosphoribosylpyrophosphate, subunit 1, domain 1"/>
    <property type="match status" value="1"/>
</dbReference>
<keyword evidence="2" id="KW-0315">Glutamine amidotransferase</keyword>
<dbReference type="PANTHER" id="PTHR42824:SF1">
    <property type="entry name" value="GLUTAMINE AMIDOTRANSFERASE YAFJ-RELATED"/>
    <property type="match status" value="1"/>
</dbReference>
<dbReference type="RefSeq" id="WP_349232551.1">
    <property type="nucleotide sequence ID" value="NZ_JBBMFK010000035.1"/>
</dbReference>
<comment type="caution">
    <text evidence="2">The sequence shown here is derived from an EMBL/GenBank/DDBJ whole genome shotgun (WGS) entry which is preliminary data.</text>
</comment>
<accession>A0ABV1EBZ7</accession>
<protein>
    <submittedName>
        <fullName evidence="2">Class II glutamine amidotransferase</fullName>
    </submittedName>
</protein>
<dbReference type="CDD" id="cd00352">
    <property type="entry name" value="Gn_AT_II"/>
    <property type="match status" value="1"/>
</dbReference>
<dbReference type="PROSITE" id="PS51278">
    <property type="entry name" value="GATASE_TYPE_2"/>
    <property type="match status" value="1"/>
</dbReference>
<dbReference type="Pfam" id="PF13522">
    <property type="entry name" value="GATase_6"/>
    <property type="match status" value="1"/>
</dbReference>
<dbReference type="Proteomes" id="UP001464378">
    <property type="component" value="Unassembled WGS sequence"/>
</dbReference>
<feature type="domain" description="Glutamine amidotransferase type-2" evidence="1">
    <location>
        <begin position="1"/>
        <end position="230"/>
    </location>
</feature>
<dbReference type="InterPro" id="IPR029055">
    <property type="entry name" value="Ntn_hydrolases_N"/>
</dbReference>
<dbReference type="InterPro" id="IPR017932">
    <property type="entry name" value="GATase_2_dom"/>
</dbReference>
<gene>
    <name evidence="2" type="ORF">WMO64_15440</name>
</gene>
<proteinExistence type="predicted"/>
<dbReference type="EMBL" id="JBBMFK010000035">
    <property type="protein sequence ID" value="MEQ2444847.1"/>
    <property type="molecule type" value="Genomic_DNA"/>
</dbReference>
<reference evidence="2 3" key="1">
    <citation type="submission" date="2024-03" db="EMBL/GenBank/DDBJ databases">
        <title>Human intestinal bacterial collection.</title>
        <authorList>
            <person name="Pauvert C."/>
            <person name="Hitch T.C.A."/>
            <person name="Clavel T."/>
        </authorList>
    </citation>
    <scope>NUCLEOTIDE SEQUENCE [LARGE SCALE GENOMIC DNA]</scope>
    <source>
        <strain evidence="2 3">CLA-AP-H29</strain>
    </source>
</reference>
<name>A0ABV1EBZ7_9FIRM</name>